<sequence length="252" mass="28268">MNTTGDEPSITSVTFYALLGSVGILGNGLVLVVMISIKELRTTTNAFIINQSVIDMMTSILLFAMFIAPPLSVPESEPAAEFVCAIWNSKYIFWAMTVASTFNLVLLTLERYVAVVFPVSYRNHFSNRRTPALAAVPWIIGFVYKIYWAVVNQHSNGNCDVQYTSPQLKVLAGCMTFLITFLLPLVIMAFAYSSIEKTLRQRVDNDVAESNRRHTMNADRTPNPPANHRERARVETALIQVAKKQTTKYQPH</sequence>
<evidence type="ECO:0000256" key="3">
    <source>
        <dbReference type="ARBA" id="ARBA00022989"/>
    </source>
</evidence>
<evidence type="ECO:0000256" key="1">
    <source>
        <dbReference type="ARBA" id="ARBA00004370"/>
    </source>
</evidence>
<dbReference type="InterPro" id="IPR000276">
    <property type="entry name" value="GPCR_Rhodpsn"/>
</dbReference>
<evidence type="ECO:0000256" key="4">
    <source>
        <dbReference type="ARBA" id="ARBA00023136"/>
    </source>
</evidence>
<comment type="subcellular location">
    <subcellularLocation>
        <location evidence="1">Membrane</location>
    </subcellularLocation>
</comment>
<dbReference type="GO" id="GO:0016020">
    <property type="term" value="C:membrane"/>
    <property type="evidence" value="ECO:0007669"/>
    <property type="project" value="UniProtKB-SubCell"/>
</dbReference>
<evidence type="ECO:0000256" key="6">
    <source>
        <dbReference type="SAM" id="MobiDB-lite"/>
    </source>
</evidence>
<keyword evidence="10" id="KW-1185">Reference proteome</keyword>
<reference evidence="9" key="2">
    <citation type="submission" date="2021-01" db="UniProtKB">
        <authorList>
            <consortium name="EnsemblMetazoa"/>
        </authorList>
    </citation>
    <scope>IDENTIFICATION</scope>
</reference>
<keyword evidence="5" id="KW-0807">Transducer</keyword>
<dbReference type="PRINTS" id="PR00237">
    <property type="entry name" value="GPCRRHODOPSN"/>
</dbReference>
<reference evidence="10" key="1">
    <citation type="submission" date="2015-02" db="EMBL/GenBank/DDBJ databases">
        <title>Genome sequencing for Strongylocentrotus purpuratus.</title>
        <authorList>
            <person name="Murali S."/>
            <person name="Liu Y."/>
            <person name="Vee V."/>
            <person name="English A."/>
            <person name="Wang M."/>
            <person name="Skinner E."/>
            <person name="Han Y."/>
            <person name="Muzny D.M."/>
            <person name="Worley K.C."/>
            <person name="Gibbs R.A."/>
        </authorList>
    </citation>
    <scope>NUCLEOTIDE SEQUENCE</scope>
</reference>
<feature type="domain" description="G-protein coupled receptors family 1 profile" evidence="8">
    <location>
        <begin position="26"/>
        <end position="252"/>
    </location>
</feature>
<evidence type="ECO:0000313" key="10">
    <source>
        <dbReference type="Proteomes" id="UP000007110"/>
    </source>
</evidence>
<dbReference type="Proteomes" id="UP000007110">
    <property type="component" value="Unassembled WGS sequence"/>
</dbReference>
<dbReference type="SUPFAM" id="SSF81321">
    <property type="entry name" value="Family A G protein-coupled receptor-like"/>
    <property type="match status" value="1"/>
</dbReference>
<dbReference type="Gene3D" id="1.20.1070.10">
    <property type="entry name" value="Rhodopsin 7-helix transmembrane proteins"/>
    <property type="match status" value="1"/>
</dbReference>
<dbReference type="GeneID" id="579823"/>
<feature type="transmembrane region" description="Helical" evidence="7">
    <location>
        <begin position="130"/>
        <end position="150"/>
    </location>
</feature>
<dbReference type="PROSITE" id="PS50262">
    <property type="entry name" value="G_PROTEIN_RECEP_F1_2"/>
    <property type="match status" value="1"/>
</dbReference>
<dbReference type="GO" id="GO:0004930">
    <property type="term" value="F:G protein-coupled receptor activity"/>
    <property type="evidence" value="ECO:0007669"/>
    <property type="project" value="UniProtKB-KW"/>
</dbReference>
<evidence type="ECO:0000256" key="7">
    <source>
        <dbReference type="SAM" id="Phobius"/>
    </source>
</evidence>
<evidence type="ECO:0000256" key="2">
    <source>
        <dbReference type="ARBA" id="ARBA00022692"/>
    </source>
</evidence>
<dbReference type="PANTHER" id="PTHR45698">
    <property type="entry name" value="TRACE AMINE-ASSOCIATED RECEPTOR 19N-RELATED"/>
    <property type="match status" value="1"/>
</dbReference>
<dbReference type="GeneID" id="115926209"/>
<dbReference type="RefSeq" id="XP_030846714.1">
    <property type="nucleotide sequence ID" value="XM_030990854.1"/>
</dbReference>
<proteinExistence type="inferred from homology"/>
<protein>
    <recommendedName>
        <fullName evidence="8">G-protein coupled receptors family 1 profile domain-containing protein</fullName>
    </recommendedName>
</protein>
<dbReference type="InterPro" id="IPR017452">
    <property type="entry name" value="GPCR_Rhodpsn_7TM"/>
</dbReference>
<dbReference type="AlphaFoldDB" id="A0A7M7T1C9"/>
<dbReference type="CDD" id="cd00637">
    <property type="entry name" value="7tm_classA_rhodopsin-like"/>
    <property type="match status" value="1"/>
</dbReference>
<feature type="transmembrane region" description="Helical" evidence="7">
    <location>
        <begin position="15"/>
        <end position="35"/>
    </location>
</feature>
<keyword evidence="5" id="KW-0297">G-protein coupled receptor</keyword>
<dbReference type="FunCoup" id="A0A7M7T1C9">
    <property type="interactions" value="1056"/>
</dbReference>
<keyword evidence="3 7" id="KW-1133">Transmembrane helix</keyword>
<dbReference type="OrthoDB" id="6091802at2759"/>
<accession>A0A7M7T1C9</accession>
<dbReference type="InParanoid" id="A0A7M7T1C9"/>
<dbReference type="PANTHER" id="PTHR45698:SF1">
    <property type="entry name" value="TRACE AMINE-ASSOCIATED RECEPTOR 13C-LIKE"/>
    <property type="match status" value="1"/>
</dbReference>
<dbReference type="EnsemblMetazoa" id="XM_030990854">
    <property type="protein sequence ID" value="XP_030846714"/>
    <property type="gene ID" value="LOC115926209"/>
</dbReference>
<evidence type="ECO:0000313" key="9">
    <source>
        <dbReference type="EnsemblMetazoa" id="XP_030846714"/>
    </source>
</evidence>
<keyword evidence="4 7" id="KW-0472">Membrane</keyword>
<organism evidence="9 10">
    <name type="scientific">Strongylocentrotus purpuratus</name>
    <name type="common">Purple sea urchin</name>
    <dbReference type="NCBI Taxonomy" id="7668"/>
    <lineage>
        <taxon>Eukaryota</taxon>
        <taxon>Metazoa</taxon>
        <taxon>Echinodermata</taxon>
        <taxon>Eleutherozoa</taxon>
        <taxon>Echinozoa</taxon>
        <taxon>Echinoidea</taxon>
        <taxon>Euechinoidea</taxon>
        <taxon>Echinacea</taxon>
        <taxon>Camarodonta</taxon>
        <taxon>Echinidea</taxon>
        <taxon>Strongylocentrotidae</taxon>
        <taxon>Strongylocentrotus</taxon>
    </lineage>
</organism>
<evidence type="ECO:0000256" key="5">
    <source>
        <dbReference type="RuleBase" id="RU000688"/>
    </source>
</evidence>
<dbReference type="KEGG" id="spu:115926209"/>
<feature type="transmembrane region" description="Helical" evidence="7">
    <location>
        <begin position="91"/>
        <end position="109"/>
    </location>
</feature>
<comment type="similarity">
    <text evidence="5">Belongs to the G-protein coupled receptor 1 family.</text>
</comment>
<dbReference type="RefSeq" id="XP_785011.2">
    <property type="nucleotide sequence ID" value="XM_779918.2"/>
</dbReference>
<name>A0A7M7T1C9_STRPU</name>
<feature type="transmembrane region" description="Helical" evidence="7">
    <location>
        <begin position="170"/>
        <end position="192"/>
    </location>
</feature>
<dbReference type="KEGG" id="spu:579823"/>
<keyword evidence="5" id="KW-0675">Receptor</keyword>
<dbReference type="OMA" id="CAYMITS"/>
<dbReference type="Pfam" id="PF00001">
    <property type="entry name" value="7tm_1"/>
    <property type="match status" value="1"/>
</dbReference>
<evidence type="ECO:0000259" key="8">
    <source>
        <dbReference type="PROSITE" id="PS50262"/>
    </source>
</evidence>
<feature type="transmembrane region" description="Helical" evidence="7">
    <location>
        <begin position="47"/>
        <end position="71"/>
    </location>
</feature>
<dbReference type="PROSITE" id="PS00237">
    <property type="entry name" value="G_PROTEIN_RECEP_F1_1"/>
    <property type="match status" value="1"/>
</dbReference>
<keyword evidence="2 5" id="KW-0812">Transmembrane</keyword>
<feature type="region of interest" description="Disordered" evidence="6">
    <location>
        <begin position="207"/>
        <end position="231"/>
    </location>
</feature>